<keyword evidence="7" id="KW-1185">Reference proteome</keyword>
<feature type="compositionally biased region" description="Polar residues" evidence="1">
    <location>
        <begin position="96"/>
        <end position="106"/>
    </location>
</feature>
<accession>A0A815EHS9</accession>
<comment type="caution">
    <text evidence="2">The sequence shown here is derived from an EMBL/GenBank/DDBJ whole genome shotgun (WGS) entry which is preliminary data.</text>
</comment>
<proteinExistence type="predicted"/>
<name>A0A815EHS9_9BILA</name>
<protein>
    <submittedName>
        <fullName evidence="2">Uncharacterized protein</fullName>
    </submittedName>
</protein>
<feature type="compositionally biased region" description="Basic and acidic residues" evidence="1">
    <location>
        <begin position="66"/>
        <end position="86"/>
    </location>
</feature>
<dbReference type="Proteomes" id="UP000663854">
    <property type="component" value="Unassembled WGS sequence"/>
</dbReference>
<dbReference type="EMBL" id="CAJNOT010004830">
    <property type="protein sequence ID" value="CAF1446694.1"/>
    <property type="molecule type" value="Genomic_DNA"/>
</dbReference>
<evidence type="ECO:0000256" key="1">
    <source>
        <dbReference type="SAM" id="MobiDB-lite"/>
    </source>
</evidence>
<evidence type="ECO:0000313" key="6">
    <source>
        <dbReference type="Proteomes" id="UP000663854"/>
    </source>
</evidence>
<feature type="region of interest" description="Disordered" evidence="1">
    <location>
        <begin position="188"/>
        <end position="222"/>
    </location>
</feature>
<evidence type="ECO:0000313" key="7">
    <source>
        <dbReference type="Proteomes" id="UP000663870"/>
    </source>
</evidence>
<dbReference type="EMBL" id="CAJNOL010004081">
    <property type="protein sequence ID" value="CAF1580624.1"/>
    <property type="molecule type" value="Genomic_DNA"/>
</dbReference>
<dbReference type="Proteomes" id="UP000663836">
    <property type="component" value="Unassembled WGS sequence"/>
</dbReference>
<reference evidence="2" key="1">
    <citation type="submission" date="2021-02" db="EMBL/GenBank/DDBJ databases">
        <authorList>
            <person name="Nowell W R."/>
        </authorList>
    </citation>
    <scope>NUCLEOTIDE SEQUENCE</scope>
</reference>
<dbReference type="AlphaFoldDB" id="A0A815EHS9"/>
<organism evidence="2 6">
    <name type="scientific">Rotaria sordida</name>
    <dbReference type="NCBI Taxonomy" id="392033"/>
    <lineage>
        <taxon>Eukaryota</taxon>
        <taxon>Metazoa</taxon>
        <taxon>Spiralia</taxon>
        <taxon>Gnathifera</taxon>
        <taxon>Rotifera</taxon>
        <taxon>Eurotatoria</taxon>
        <taxon>Bdelloidea</taxon>
        <taxon>Philodinida</taxon>
        <taxon>Philodinidae</taxon>
        <taxon>Rotaria</taxon>
    </lineage>
</organism>
<dbReference type="Proteomes" id="UP000663870">
    <property type="component" value="Unassembled WGS sequence"/>
</dbReference>
<dbReference type="EMBL" id="CAJOBD010006308">
    <property type="protein sequence ID" value="CAF4057615.1"/>
    <property type="molecule type" value="Genomic_DNA"/>
</dbReference>
<evidence type="ECO:0000313" key="3">
    <source>
        <dbReference type="EMBL" id="CAF1446694.1"/>
    </source>
</evidence>
<evidence type="ECO:0000313" key="2">
    <source>
        <dbReference type="EMBL" id="CAF1311665.1"/>
    </source>
</evidence>
<dbReference type="Proteomes" id="UP000663864">
    <property type="component" value="Unassembled WGS sequence"/>
</dbReference>
<feature type="region of interest" description="Disordered" evidence="1">
    <location>
        <begin position="66"/>
        <end position="106"/>
    </location>
</feature>
<evidence type="ECO:0000313" key="5">
    <source>
        <dbReference type="EMBL" id="CAF4057615.1"/>
    </source>
</evidence>
<feature type="compositionally biased region" description="Polar residues" evidence="1">
    <location>
        <begin position="188"/>
        <end position="199"/>
    </location>
</feature>
<sequence>MNPTSKEKGHSVTIYDQQRVILSERNDYDKEQLASLAEKLESHHHEPFSIRVFARQVTEPTAIEDFDKRHAEQSENEKRLNKERTTRLKRTKSVDQKQATQSTRTKSFDQKQATYCFQSKPVEVFTTMEKDKYKDFKYKTIQFHINKNPTERTNFFNKNEEHLLHVMCPNASAATAYLHHIGNYYTLSNSTTSNQSRLETSVEDDNTVSVQDDKPGEPPTSR</sequence>
<dbReference type="EMBL" id="CAJNOH010002817">
    <property type="protein sequence ID" value="CAF1311665.1"/>
    <property type="molecule type" value="Genomic_DNA"/>
</dbReference>
<evidence type="ECO:0000313" key="4">
    <source>
        <dbReference type="EMBL" id="CAF1580624.1"/>
    </source>
</evidence>
<gene>
    <name evidence="5" type="ORF">JBS370_LOCUS29399</name>
    <name evidence="4" type="ORF">JXQ802_LOCUS46178</name>
    <name evidence="2" type="ORF">PYM288_LOCUS30447</name>
    <name evidence="3" type="ORF">ZHD862_LOCUS35081</name>
</gene>